<keyword evidence="2" id="KW-0520">NAD</keyword>
<evidence type="ECO:0000256" key="2">
    <source>
        <dbReference type="ARBA" id="ARBA00023027"/>
    </source>
</evidence>
<evidence type="ECO:0000313" key="5">
    <source>
        <dbReference type="EMBL" id="RPB16338.1"/>
    </source>
</evidence>
<dbReference type="AlphaFoldDB" id="A0A3N4L3K3"/>
<keyword evidence="6" id="KW-1185">Reference proteome</keyword>
<accession>A0A3N4L3K3</accession>
<dbReference type="CDD" id="cd00322">
    <property type="entry name" value="FNR_like"/>
    <property type="match status" value="1"/>
</dbReference>
<dbReference type="SUPFAM" id="SSF52343">
    <property type="entry name" value="Ferredoxin reductase-like, C-terminal NADP-linked domain"/>
    <property type="match status" value="1"/>
</dbReference>
<dbReference type="Gene3D" id="3.40.50.80">
    <property type="entry name" value="Nucleotide-binding domain of ferredoxin-NADP reductase (FNR) module"/>
    <property type="match status" value="1"/>
</dbReference>
<dbReference type="Proteomes" id="UP000277580">
    <property type="component" value="Unassembled WGS sequence"/>
</dbReference>
<dbReference type="InterPro" id="IPR001433">
    <property type="entry name" value="OxRdtase_FAD/NAD-bd"/>
</dbReference>
<reference evidence="5 6" key="1">
    <citation type="journal article" date="2018" name="Nat. Ecol. Evol.">
        <title>Pezizomycetes genomes reveal the molecular basis of ectomycorrhizal truffle lifestyle.</title>
        <authorList>
            <person name="Murat C."/>
            <person name="Payen T."/>
            <person name="Noel B."/>
            <person name="Kuo A."/>
            <person name="Morin E."/>
            <person name="Chen J."/>
            <person name="Kohler A."/>
            <person name="Krizsan K."/>
            <person name="Balestrini R."/>
            <person name="Da Silva C."/>
            <person name="Montanini B."/>
            <person name="Hainaut M."/>
            <person name="Levati E."/>
            <person name="Barry K.W."/>
            <person name="Belfiori B."/>
            <person name="Cichocki N."/>
            <person name="Clum A."/>
            <person name="Dockter R.B."/>
            <person name="Fauchery L."/>
            <person name="Guy J."/>
            <person name="Iotti M."/>
            <person name="Le Tacon F."/>
            <person name="Lindquist E.A."/>
            <person name="Lipzen A."/>
            <person name="Malagnac F."/>
            <person name="Mello A."/>
            <person name="Molinier V."/>
            <person name="Miyauchi S."/>
            <person name="Poulain J."/>
            <person name="Riccioni C."/>
            <person name="Rubini A."/>
            <person name="Sitrit Y."/>
            <person name="Splivallo R."/>
            <person name="Traeger S."/>
            <person name="Wang M."/>
            <person name="Zifcakova L."/>
            <person name="Wipf D."/>
            <person name="Zambonelli A."/>
            <person name="Paolocci F."/>
            <person name="Nowrousian M."/>
            <person name="Ottonello S."/>
            <person name="Baldrian P."/>
            <person name="Spatafora J.W."/>
            <person name="Henrissat B."/>
            <person name="Nagy L.G."/>
            <person name="Aury J.M."/>
            <person name="Wincker P."/>
            <person name="Grigoriev I.V."/>
            <person name="Bonfante P."/>
            <person name="Martin F.M."/>
        </authorList>
    </citation>
    <scope>NUCLEOTIDE SEQUENCE [LARGE SCALE GENOMIC DNA]</scope>
    <source>
        <strain evidence="5 6">CCBAS932</strain>
    </source>
</reference>
<proteinExistence type="predicted"/>
<dbReference type="PANTHER" id="PTHR46505">
    <property type="entry name" value="OXIDOREDUCTASE NAD-BINDING DOMAIN-CONTAINING PROTEIN 1"/>
    <property type="match status" value="1"/>
</dbReference>
<dbReference type="InterPro" id="IPR017927">
    <property type="entry name" value="FAD-bd_FR_type"/>
</dbReference>
<dbReference type="STRING" id="1392247.A0A3N4L3K3"/>
<organism evidence="5 6">
    <name type="scientific">Morchella conica CCBAS932</name>
    <dbReference type="NCBI Taxonomy" id="1392247"/>
    <lineage>
        <taxon>Eukaryota</taxon>
        <taxon>Fungi</taxon>
        <taxon>Dikarya</taxon>
        <taxon>Ascomycota</taxon>
        <taxon>Pezizomycotina</taxon>
        <taxon>Pezizomycetes</taxon>
        <taxon>Pezizales</taxon>
        <taxon>Morchellaceae</taxon>
        <taxon>Morchella</taxon>
    </lineage>
</organism>
<dbReference type="PROSITE" id="PS51384">
    <property type="entry name" value="FAD_FR"/>
    <property type="match status" value="1"/>
</dbReference>
<dbReference type="Gene3D" id="2.40.30.10">
    <property type="entry name" value="Translation factors"/>
    <property type="match status" value="1"/>
</dbReference>
<dbReference type="SUPFAM" id="SSF63380">
    <property type="entry name" value="Riboflavin synthase domain-like"/>
    <property type="match status" value="1"/>
</dbReference>
<evidence type="ECO:0000256" key="1">
    <source>
        <dbReference type="ARBA" id="ARBA00023002"/>
    </source>
</evidence>
<sequence length="271" mass="29797">MHDIPLFLFFFTTSTRITHIARSTSTLRLFTLTLTTPHFTFKPGQWLDVHVPTPAAPSPGGFTIISPPSLLPRLQLAIQAAPHNPPAAWLWQHEPLIEGKEVKVRAGGNFTFPPPEESGVAGGIGHVVFVAAGVGVNPLLSMLRYIQESEKDLEVSFLWSTKTPVPEAYMSVLSALDEPSFKLFITGAKDEAATVTDEAVPAAAEEEEAVKWPHETRRMTVEDVKAVVELGPAEETVVYVCGPPPFTETFVEGVVARTGLGRERVFMERWW</sequence>
<dbReference type="OrthoDB" id="436496at2759"/>
<evidence type="ECO:0000256" key="3">
    <source>
        <dbReference type="ARBA" id="ARBA00040516"/>
    </source>
</evidence>
<dbReference type="InterPro" id="IPR052128">
    <property type="entry name" value="Oxidoreductase_NAD-binding"/>
</dbReference>
<keyword evidence="1" id="KW-0560">Oxidoreductase</keyword>
<dbReference type="EMBL" id="ML119109">
    <property type="protein sequence ID" value="RPB16338.1"/>
    <property type="molecule type" value="Genomic_DNA"/>
</dbReference>
<dbReference type="PANTHER" id="PTHR46505:SF1">
    <property type="entry name" value="OXIDOREDUCTASE NAD-BINDING DOMAIN-CONTAINING PROTEIN 1"/>
    <property type="match status" value="1"/>
</dbReference>
<evidence type="ECO:0000259" key="4">
    <source>
        <dbReference type="PROSITE" id="PS51384"/>
    </source>
</evidence>
<dbReference type="GO" id="GO:0005739">
    <property type="term" value="C:mitochondrion"/>
    <property type="evidence" value="ECO:0007669"/>
    <property type="project" value="TreeGrafter"/>
</dbReference>
<dbReference type="InterPro" id="IPR017938">
    <property type="entry name" value="Riboflavin_synthase-like_b-brl"/>
</dbReference>
<name>A0A3N4L3K3_9PEZI</name>
<protein>
    <recommendedName>
        <fullName evidence="3">Oxidoreductase NAD-binding domain-containing protein 1</fullName>
    </recommendedName>
</protein>
<dbReference type="GO" id="GO:0016491">
    <property type="term" value="F:oxidoreductase activity"/>
    <property type="evidence" value="ECO:0007669"/>
    <property type="project" value="UniProtKB-KW"/>
</dbReference>
<dbReference type="Pfam" id="PF00175">
    <property type="entry name" value="NAD_binding_1"/>
    <property type="match status" value="1"/>
</dbReference>
<gene>
    <name evidence="5" type="ORF">P167DRAFT_542139</name>
</gene>
<dbReference type="InParanoid" id="A0A3N4L3K3"/>
<evidence type="ECO:0000313" key="6">
    <source>
        <dbReference type="Proteomes" id="UP000277580"/>
    </source>
</evidence>
<feature type="domain" description="FAD-binding FR-type" evidence="4">
    <location>
        <begin position="10"/>
        <end position="115"/>
    </location>
</feature>
<dbReference type="InterPro" id="IPR039261">
    <property type="entry name" value="FNR_nucleotide-bd"/>
</dbReference>